<dbReference type="GO" id="GO:0016787">
    <property type="term" value="F:hydrolase activity"/>
    <property type="evidence" value="ECO:0007669"/>
    <property type="project" value="UniProtKB-KW"/>
</dbReference>
<evidence type="ECO:0000313" key="4">
    <source>
        <dbReference type="Proteomes" id="UP000014977"/>
    </source>
</evidence>
<dbReference type="EMBL" id="ATHJ01000083">
    <property type="protein sequence ID" value="EPR40386.1"/>
    <property type="molecule type" value="Genomic_DNA"/>
</dbReference>
<keyword evidence="1" id="KW-0378">Hydrolase</keyword>
<dbReference type="OrthoDB" id="3665926at2"/>
<dbReference type="AlphaFoldDB" id="S7TTM1"/>
<dbReference type="PROSITE" id="PS00758">
    <property type="entry name" value="ARGE_DAPE_CPG2_1"/>
    <property type="match status" value="1"/>
</dbReference>
<dbReference type="Pfam" id="PF01546">
    <property type="entry name" value="Peptidase_M20"/>
    <property type="match status" value="1"/>
</dbReference>
<dbReference type="Proteomes" id="UP000014977">
    <property type="component" value="Unassembled WGS sequence"/>
</dbReference>
<keyword evidence="2" id="KW-0862">Zinc</keyword>
<dbReference type="STRING" id="897.B2D07_04065"/>
<sequence length="368" mass="41199">MTIQRQRLKRLLKQMIDIYSPSGKEEEIIDFLKTYLARRGLPVKMQTVDENRANLIVGNLDDAPRLALIGHLDTVSAFDLDRYAYEEAGDWIRGLGAADMKGGCAAMIEAFTAWCDTGDLPPGAILCLVVGEEETGDGAWQLMKEHYFPWAVIGEPTGLVPCLRCFGYVEIEVATLGRRIHASVANPRHSPVTVLLRKMLRLIRYFETNRQELVFNIRDLFSNPAGFAVSERCEAWLDVHVPPHLAMGTILSEIEETLQRDGDSPMDVRTEFKCRTIDAGYEIPEKGAVVDALRSIYQARKLAWTPDAFRSHSDANHLWASGVKSIVLGPGDLSQAHTEDESVSFAEVCRAAEIYLDLLRHVMKRRGA</sequence>
<gene>
    <name evidence="3" type="ORF">dsmv_0111</name>
</gene>
<dbReference type="Gene3D" id="3.40.630.10">
    <property type="entry name" value="Zn peptidases"/>
    <property type="match status" value="1"/>
</dbReference>
<organism evidence="3 4">
    <name type="scientific">Desulfococcus multivorans DSM 2059</name>
    <dbReference type="NCBI Taxonomy" id="1121405"/>
    <lineage>
        <taxon>Bacteria</taxon>
        <taxon>Pseudomonadati</taxon>
        <taxon>Thermodesulfobacteriota</taxon>
        <taxon>Desulfobacteria</taxon>
        <taxon>Desulfobacterales</taxon>
        <taxon>Desulfococcaceae</taxon>
        <taxon>Desulfococcus</taxon>
    </lineage>
</organism>
<dbReference type="RefSeq" id="WP_020876300.1">
    <property type="nucleotide sequence ID" value="NZ_ATHJ01000083.1"/>
</dbReference>
<dbReference type="InterPro" id="IPR002933">
    <property type="entry name" value="Peptidase_M20"/>
</dbReference>
<dbReference type="PANTHER" id="PTHR43808">
    <property type="entry name" value="ACETYLORNITHINE DEACETYLASE"/>
    <property type="match status" value="1"/>
</dbReference>
<evidence type="ECO:0000256" key="2">
    <source>
        <dbReference type="ARBA" id="ARBA00022833"/>
    </source>
</evidence>
<accession>S7TTM1</accession>
<keyword evidence="4" id="KW-1185">Reference proteome</keyword>
<dbReference type="PANTHER" id="PTHR43808:SF8">
    <property type="entry name" value="PEPTIDASE M20 DIMERISATION DOMAIN-CONTAINING PROTEIN"/>
    <property type="match status" value="1"/>
</dbReference>
<dbReference type="InterPro" id="IPR001261">
    <property type="entry name" value="ArgE/DapE_CS"/>
</dbReference>
<dbReference type="InterPro" id="IPR050072">
    <property type="entry name" value="Peptidase_M20A"/>
</dbReference>
<protein>
    <submittedName>
        <fullName evidence="3">Peptidase M20</fullName>
    </submittedName>
</protein>
<dbReference type="PATRIC" id="fig|1121405.3.peg.1968"/>
<evidence type="ECO:0000313" key="3">
    <source>
        <dbReference type="EMBL" id="EPR40386.1"/>
    </source>
</evidence>
<comment type="caution">
    <text evidence="3">The sequence shown here is derived from an EMBL/GenBank/DDBJ whole genome shotgun (WGS) entry which is preliminary data.</text>
</comment>
<dbReference type="SUPFAM" id="SSF53187">
    <property type="entry name" value="Zn-dependent exopeptidases"/>
    <property type="match status" value="1"/>
</dbReference>
<proteinExistence type="predicted"/>
<dbReference type="eggNOG" id="COG0624">
    <property type="taxonomic scope" value="Bacteria"/>
</dbReference>
<evidence type="ECO:0000256" key="1">
    <source>
        <dbReference type="ARBA" id="ARBA00022801"/>
    </source>
</evidence>
<dbReference type="Gene3D" id="3.30.70.360">
    <property type="match status" value="1"/>
</dbReference>
<reference evidence="3 4" key="1">
    <citation type="journal article" date="2013" name="Genome Announc.">
        <title>Draft genome sequences for three mercury-methylating, sulfate-reducing bacteria.</title>
        <authorList>
            <person name="Brown S.D."/>
            <person name="Hurt R.A.Jr."/>
            <person name="Gilmour C.C."/>
            <person name="Elias D.A."/>
        </authorList>
    </citation>
    <scope>NUCLEOTIDE SEQUENCE [LARGE SCALE GENOMIC DNA]</scope>
    <source>
        <strain evidence="3 4">DSM 2059</strain>
    </source>
</reference>
<name>S7TTM1_DESML</name>